<evidence type="ECO:0000259" key="6">
    <source>
        <dbReference type="Pfam" id="PF23383"/>
    </source>
</evidence>
<dbReference type="InterPro" id="IPR056155">
    <property type="entry name" value="Beta-prop_IFT140_2nd"/>
</dbReference>
<name>A0A3P6SQR5_LITSI</name>
<feature type="domain" description="IFT140 first beta-propeller" evidence="6">
    <location>
        <begin position="25"/>
        <end position="175"/>
    </location>
</feature>
<dbReference type="FunFam" id="1.25.40.470:FF:000015">
    <property type="entry name" value="Intraflagellar transport particle protein 140"/>
    <property type="match status" value="1"/>
</dbReference>
<keyword evidence="3" id="KW-0677">Repeat</keyword>
<feature type="domain" description="IF140/IFT172/WDR19 TPR" evidence="9">
    <location>
        <begin position="739"/>
        <end position="1224"/>
    </location>
</feature>
<keyword evidence="2" id="KW-0853">WD repeat</keyword>
<dbReference type="Pfam" id="PF24760">
    <property type="entry name" value="TPR_IF140_C"/>
    <property type="match status" value="1"/>
</dbReference>
<evidence type="ECO:0000313" key="10">
    <source>
        <dbReference type="EMBL" id="VDK73529.1"/>
    </source>
</evidence>
<dbReference type="Pfam" id="PF24762">
    <property type="entry name" value="TPR_IF140-IFT172"/>
    <property type="match status" value="1"/>
</dbReference>
<dbReference type="Pfam" id="PF23383">
    <property type="entry name" value="Beta-prop_IFT140_1st"/>
    <property type="match status" value="2"/>
</dbReference>
<gene>
    <name evidence="10" type="ORF">NLS_LOCUS2151</name>
</gene>
<dbReference type="OrthoDB" id="10258787at2759"/>
<keyword evidence="11" id="KW-1185">Reference proteome</keyword>
<keyword evidence="4" id="KW-0969">Cilium</keyword>
<dbReference type="PANTHER" id="PTHR15722:SF7">
    <property type="entry name" value="INTRAFLAGELLAR TRANSPORT PROTEIN 140 HOMOLOG"/>
    <property type="match status" value="1"/>
</dbReference>
<dbReference type="GO" id="GO:0005930">
    <property type="term" value="C:axoneme"/>
    <property type="evidence" value="ECO:0007669"/>
    <property type="project" value="TreeGrafter"/>
</dbReference>
<dbReference type="GO" id="GO:0035721">
    <property type="term" value="P:intraciliary retrograde transport"/>
    <property type="evidence" value="ECO:0007669"/>
    <property type="project" value="TreeGrafter"/>
</dbReference>
<proteinExistence type="predicted"/>
<feature type="domain" description="IFT140 second beta-propeller" evidence="7">
    <location>
        <begin position="368"/>
        <end position="685"/>
    </location>
</feature>
<dbReference type="OMA" id="YAQFMES"/>
<accession>A0A3P6SQR5</accession>
<dbReference type="InterPro" id="IPR036322">
    <property type="entry name" value="WD40_repeat_dom_sf"/>
</dbReference>
<dbReference type="InterPro" id="IPR056154">
    <property type="entry name" value="Beta-prop_IFT140_1st"/>
</dbReference>
<dbReference type="PANTHER" id="PTHR15722">
    <property type="entry name" value="IFT140/172-RELATED"/>
    <property type="match status" value="1"/>
</dbReference>
<evidence type="ECO:0000256" key="4">
    <source>
        <dbReference type="ARBA" id="ARBA00023069"/>
    </source>
</evidence>
<dbReference type="Proteomes" id="UP000277928">
    <property type="component" value="Unassembled WGS sequence"/>
</dbReference>
<sequence>MSMLVEEKVDARNSNGDDDVGGIQHDLMEWHPTSGLLALTTYRANVGSEITFFNHQANKSARLPIRKANARTTCICWHPTIDLIAACWDTGDVTFRFVQNDEDFSLPTRSAADRTMIKCMLWSVNELQICIAEKSGSIVLWRIARDNRKGKLKVVVSSAIDEEANCMCRKISKSKSRASEDAKQVNTEKWEKPHPAISSTDDLDSAVAQLFYLETKNLLLVLSQESFLHQLVLVDDCQVEEKIRVKLSGKWSNFQMITIRTDMIAMCNGENEIKIWDLNTDENGVLSLKTTKDCLSGGTATGKIANWRRCHTNDEKLVKRWILQDAIIIDCKIKMISWSTISGVLAVSTGVAVTLLKEQPILSHTNGNIAVVQSNSKKVSLVCLQSSEQHYIEASIIVKGLYMGEKHLALWDDQQIHLYEIIRNELNGKLNVQLASIFNCSASNVALYQQEIWCIEDDKIRIRTFQGTVKRAISMPQMEGNPIKMDINNSWLCISTANGFIRIYDISSGEARQQYHSKCISKAVRDFKYFFRVKINKSGNRVSFTYCTDDHKNVYPGIMVWDANSDIVSYFNFTSGMTDQQQYETDNSTLPVSNRPNTAFVRKIEKEQARYRLPNYSPGFHCWDSNDSRYLICEANHCNPNVEQNYLLSIFVTSEDGLYMHDLQLKPRNAEMLLGCTVPYIYFIRRDNGENEDECNEMKFIGNLLLRQILHEFIGLENATDSATKDAMMNFLYYMTVDKMDEAFKAIKFIKSENVWEQMARMCVKTRRLDVALVCLGNMGHACGARALRKSMQNNDPLEVQVATLAIDLGLLDEAQALFASCGRYDLVNRLLQTRNRWDEAFKIAEKYDRIHLRNTHYNYAKYLECLNLTDVAIENYEKSGTHRFEVPRMLFDHPKTLEAYVTKTKDPGVQKWWAQYMESKGDVKAARLYYQYAKDYLSVVRILCCSNNINEAVEIANSSDDKASCYHLGQYFEAHDNVDMAVAFFTKAHAYSNALRLAKENNMNDKIANLALMAGGNELVEAAQYYESIPGQADKAVMLYHKAGMISRALDLAFRTEQFSALDLITNELDENSDPRILARAAEFFKTNQQYNKAVQLLAYSKKYSEAIDLCKQRNVPMNEALAEALTPPKGEVPNSADRTKLLESIAECCVQQRNYHAAAKKYTQAGNKLDAMRSLVKSGDTGRIVFFATAARNKEIYILAANYLQTLNWKEDGDLMKQIESFYSKANAYEHLSRFYEACAQIEIDDCRDYNKAIDALNEASRCIAQALQNNPKNEHLMKKQAELHKAIGNIREFIEIRAVYELDPNDAIRQLEALSGDEQACKNVRLGDIYAVMILHNVHKTNYKKAYSLMQQLKEREPGVELNHYVNKEIQGIIRDELKMPDCINEEKCGSESGDDQQFDEVDYSYAMKRRLQSDSGGFEEKDFEDI</sequence>
<dbReference type="InterPro" id="IPR056168">
    <property type="entry name" value="TPR_IF140/IFT172/WDR19"/>
</dbReference>
<dbReference type="GO" id="GO:0036064">
    <property type="term" value="C:ciliary basal body"/>
    <property type="evidence" value="ECO:0007669"/>
    <property type="project" value="TreeGrafter"/>
</dbReference>
<dbReference type="Gene3D" id="2.130.10.10">
    <property type="entry name" value="YVTN repeat-like/Quinoprotein amine dehydrogenase"/>
    <property type="match status" value="1"/>
</dbReference>
<keyword evidence="5" id="KW-0966">Cell projection</keyword>
<dbReference type="GO" id="GO:0030991">
    <property type="term" value="C:intraciliary transport particle A"/>
    <property type="evidence" value="ECO:0007669"/>
    <property type="project" value="TreeGrafter"/>
</dbReference>
<evidence type="ECO:0000259" key="8">
    <source>
        <dbReference type="Pfam" id="PF24760"/>
    </source>
</evidence>
<evidence type="ECO:0000313" key="11">
    <source>
        <dbReference type="Proteomes" id="UP000277928"/>
    </source>
</evidence>
<evidence type="ECO:0000259" key="7">
    <source>
        <dbReference type="Pfam" id="PF23385"/>
    </source>
</evidence>
<dbReference type="InterPro" id="IPR015943">
    <property type="entry name" value="WD40/YVTN_repeat-like_dom_sf"/>
</dbReference>
<dbReference type="STRING" id="42156.A0A3P6SQR5"/>
<dbReference type="InterPro" id="IPR011044">
    <property type="entry name" value="Quino_amine_DH_bsu"/>
</dbReference>
<dbReference type="SUPFAM" id="SSF50969">
    <property type="entry name" value="YVTN repeat-like/Quinoprotein amine dehydrogenase"/>
    <property type="match status" value="1"/>
</dbReference>
<evidence type="ECO:0000256" key="3">
    <source>
        <dbReference type="ARBA" id="ARBA00022737"/>
    </source>
</evidence>
<dbReference type="Gene3D" id="1.25.40.470">
    <property type="match status" value="2"/>
</dbReference>
<evidence type="ECO:0000256" key="5">
    <source>
        <dbReference type="ARBA" id="ARBA00023273"/>
    </source>
</evidence>
<dbReference type="EMBL" id="UYRX01000092">
    <property type="protein sequence ID" value="VDK73529.1"/>
    <property type="molecule type" value="Genomic_DNA"/>
</dbReference>
<organism evidence="10 11">
    <name type="scientific">Litomosoides sigmodontis</name>
    <name type="common">Filarial nematode worm</name>
    <dbReference type="NCBI Taxonomy" id="42156"/>
    <lineage>
        <taxon>Eukaryota</taxon>
        <taxon>Metazoa</taxon>
        <taxon>Ecdysozoa</taxon>
        <taxon>Nematoda</taxon>
        <taxon>Chromadorea</taxon>
        <taxon>Rhabditida</taxon>
        <taxon>Spirurina</taxon>
        <taxon>Spiruromorpha</taxon>
        <taxon>Filarioidea</taxon>
        <taxon>Onchocercidae</taxon>
        <taxon>Litomosoides</taxon>
    </lineage>
</organism>
<feature type="domain" description="IFT140 first beta-propeller" evidence="6">
    <location>
        <begin position="202"/>
        <end position="359"/>
    </location>
</feature>
<protein>
    <submittedName>
        <fullName evidence="10">Uncharacterized protein</fullName>
    </submittedName>
</protein>
<evidence type="ECO:0000256" key="2">
    <source>
        <dbReference type="ARBA" id="ARBA00022574"/>
    </source>
</evidence>
<dbReference type="SUPFAM" id="SSF50978">
    <property type="entry name" value="WD40 repeat-like"/>
    <property type="match status" value="1"/>
</dbReference>
<feature type="domain" description="IF140 C-terminal TPR" evidence="8">
    <location>
        <begin position="1232"/>
        <end position="1357"/>
    </location>
</feature>
<dbReference type="Pfam" id="PF23385">
    <property type="entry name" value="Beta-prop_IFT140_2nd"/>
    <property type="match status" value="1"/>
</dbReference>
<evidence type="ECO:0000259" key="9">
    <source>
        <dbReference type="Pfam" id="PF24762"/>
    </source>
</evidence>
<evidence type="ECO:0000256" key="1">
    <source>
        <dbReference type="ARBA" id="ARBA00004138"/>
    </source>
</evidence>
<comment type="subcellular location">
    <subcellularLocation>
        <location evidence="1">Cell projection</location>
        <location evidence="1">Cilium</location>
    </subcellularLocation>
</comment>
<reference evidence="10 11" key="1">
    <citation type="submission" date="2018-08" db="EMBL/GenBank/DDBJ databases">
        <authorList>
            <person name="Laetsch R D."/>
            <person name="Stevens L."/>
            <person name="Kumar S."/>
            <person name="Blaxter L. M."/>
        </authorList>
    </citation>
    <scope>NUCLEOTIDE SEQUENCE [LARGE SCALE GENOMIC DNA]</scope>
</reference>
<dbReference type="FunFam" id="1.25.40.470:FF:000028">
    <property type="entry name" value="Intraflagellar transport protein 140-like protein"/>
    <property type="match status" value="1"/>
</dbReference>
<dbReference type="InterPro" id="IPR056156">
    <property type="entry name" value="TPR_IF140_C"/>
</dbReference>